<evidence type="ECO:0000313" key="2">
    <source>
        <dbReference type="EMBL" id="KAK7686564.1"/>
    </source>
</evidence>
<dbReference type="Proteomes" id="UP001385951">
    <property type="component" value="Unassembled WGS sequence"/>
</dbReference>
<proteinExistence type="predicted"/>
<sequence length="520" mass="56864">MPPLWVSNHTKRRHSWCDLATAAIAKTDEPPFKRMKRSMSLEASRLALHRSAGHEEGHIDVLCPSLRTENKGRRLSRGHEYTALNFTCDRKCQPHSVFGCRYLDSQGYSASGSAVSITLTTNGPLLRNEAFPCRQSATCDGTYTEGSFGNPLRSRSPLRTASPHPSTKMTDAYASPYNQPYQYYSPAGVPSSSDTYVAGPSYYTPSASVTTSSLNHGEVPCTMTNSEYARYWGTEVMMQQWPTDVSPIDSETWDCVPENSPSTSSYYSFSPQVPPSLSRGSSSCSSSFQDPAYFSGPYQQELDATAYAGFNQTHEYYNCGVAQGNDQFSTTMGGSSEMIVPSQLDLSSGKILALAPQQAEVINCLQTVPSQNALAAFIPPPSLPKPPTVQSAPVVHAPRPRRPYIPPWQCDPNIDLDQYLTVPNNPNNTPCQSVAGDGSLDTVMEESAELDDLTEEDEEFEDDQGELDSEEDGDMVEDIENGHWTHPAPLVDQFAFTGTLDSSSLLFQSVSDSVKFACSA</sequence>
<organism evidence="2 3">
    <name type="scientific">Cerrena zonata</name>
    <dbReference type="NCBI Taxonomy" id="2478898"/>
    <lineage>
        <taxon>Eukaryota</taxon>
        <taxon>Fungi</taxon>
        <taxon>Dikarya</taxon>
        <taxon>Basidiomycota</taxon>
        <taxon>Agaricomycotina</taxon>
        <taxon>Agaricomycetes</taxon>
        <taxon>Polyporales</taxon>
        <taxon>Cerrenaceae</taxon>
        <taxon>Cerrena</taxon>
    </lineage>
</organism>
<feature type="region of interest" description="Disordered" evidence="1">
    <location>
        <begin position="144"/>
        <end position="172"/>
    </location>
</feature>
<dbReference type="EMBL" id="JASBNA010000016">
    <property type="protein sequence ID" value="KAK7686564.1"/>
    <property type="molecule type" value="Genomic_DNA"/>
</dbReference>
<feature type="compositionally biased region" description="Polar residues" evidence="1">
    <location>
        <begin position="157"/>
        <end position="169"/>
    </location>
</feature>
<reference evidence="2 3" key="1">
    <citation type="submission" date="2022-09" db="EMBL/GenBank/DDBJ databases">
        <authorList>
            <person name="Palmer J.M."/>
        </authorList>
    </citation>
    <scope>NUCLEOTIDE SEQUENCE [LARGE SCALE GENOMIC DNA]</scope>
    <source>
        <strain evidence="2 3">DSM 7382</strain>
    </source>
</reference>
<accession>A0AAW0G4F1</accession>
<keyword evidence="3" id="KW-1185">Reference proteome</keyword>
<evidence type="ECO:0000256" key="1">
    <source>
        <dbReference type="SAM" id="MobiDB-lite"/>
    </source>
</evidence>
<dbReference type="AlphaFoldDB" id="A0AAW0G4F1"/>
<feature type="region of interest" description="Disordered" evidence="1">
    <location>
        <begin position="449"/>
        <end position="473"/>
    </location>
</feature>
<protein>
    <submittedName>
        <fullName evidence="2">Uncharacterized protein</fullName>
    </submittedName>
</protein>
<name>A0AAW0G4F1_9APHY</name>
<gene>
    <name evidence="2" type="ORF">QCA50_010164</name>
</gene>
<evidence type="ECO:0000313" key="3">
    <source>
        <dbReference type="Proteomes" id="UP001385951"/>
    </source>
</evidence>
<comment type="caution">
    <text evidence="2">The sequence shown here is derived from an EMBL/GenBank/DDBJ whole genome shotgun (WGS) entry which is preliminary data.</text>
</comment>